<gene>
    <name evidence="3" type="ordered locus">Mfla_2077</name>
</gene>
<accession>Q1GZJ3</accession>
<evidence type="ECO:0000313" key="3">
    <source>
        <dbReference type="EMBL" id="ABE50344.1"/>
    </source>
</evidence>
<dbReference type="Pfam" id="PF20311">
    <property type="entry name" value="DUF6607"/>
    <property type="match status" value="1"/>
</dbReference>
<dbReference type="EMBL" id="CP000284">
    <property type="protein sequence ID" value="ABE50344.1"/>
    <property type="molecule type" value="Genomic_DNA"/>
</dbReference>
<feature type="signal peptide" evidence="2">
    <location>
        <begin position="1"/>
        <end position="21"/>
    </location>
</feature>
<sequence>MILNRLLMSIVLLCPTASVVADNITAEDRLYTFSWYFQDGSPLSPRGGSTRGTTIQLVTEPTAEWHALQEPGITQLERDRRAILAMAGEYRVSFDFIETTGFVAAYKPERPYRSWGTEKVYVVEDTGRDIVLQHLLVMSFTDKDGKTHGPHVTKHWRQDWRYEPTDQLVYLGNNTWQRIQVPAERQRGHWRQTVYQVDDSPRYSGIAQWQHLGNYSSWNDENGWRPLPRREYSVRSDYDVLIGNNRHTITPTGWTHEQHNLKAKLYETGKLAASQPILGRESGFNRYERITGYDWSAGDHYQESTKPVWDAVRSKWQELINTTEILQLRGSPDKDNLFIPIYRYAREVAEATLPIPAEEIRQKVDEIIDSYLPPAAPTTPRSSKKDITKAADPTSTLY</sequence>
<dbReference type="STRING" id="265072.Mfla_2077"/>
<organism evidence="3 4">
    <name type="scientific">Methylobacillus flagellatus (strain ATCC 51484 / DSM 6875 / VKM B-1610 / KT)</name>
    <dbReference type="NCBI Taxonomy" id="265072"/>
    <lineage>
        <taxon>Bacteria</taxon>
        <taxon>Pseudomonadati</taxon>
        <taxon>Pseudomonadota</taxon>
        <taxon>Betaproteobacteria</taxon>
        <taxon>Nitrosomonadales</taxon>
        <taxon>Methylophilaceae</taxon>
        <taxon>Methylobacillus</taxon>
    </lineage>
</organism>
<keyword evidence="4" id="KW-1185">Reference proteome</keyword>
<feature type="region of interest" description="Disordered" evidence="1">
    <location>
        <begin position="371"/>
        <end position="398"/>
    </location>
</feature>
<evidence type="ECO:0000313" key="4">
    <source>
        <dbReference type="Proteomes" id="UP000002440"/>
    </source>
</evidence>
<evidence type="ECO:0000256" key="2">
    <source>
        <dbReference type="SAM" id="SignalP"/>
    </source>
</evidence>
<reference evidence="3 4" key="1">
    <citation type="submission" date="2006-03" db="EMBL/GenBank/DDBJ databases">
        <title>Complete sequence of Methylobacillus flagellatus KT.</title>
        <authorList>
            <consortium name="US DOE Joint Genome Institute"/>
            <person name="Copeland A."/>
            <person name="Lucas S."/>
            <person name="Lapidus A."/>
            <person name="Barry K."/>
            <person name="Detter J.C."/>
            <person name="Glavina del Rio T."/>
            <person name="Hammon N."/>
            <person name="Israni S."/>
            <person name="Dalin E."/>
            <person name="Tice H."/>
            <person name="Pitluck S."/>
            <person name="Brettin T."/>
            <person name="Bruce D."/>
            <person name="Han C."/>
            <person name="Tapia R."/>
            <person name="Saunders E."/>
            <person name="Gilna P."/>
            <person name="Schmutz J."/>
            <person name="Larimer F."/>
            <person name="Land M."/>
            <person name="Kyrpides N."/>
            <person name="Anderson I."/>
            <person name="Richardson P."/>
        </authorList>
    </citation>
    <scope>NUCLEOTIDE SEQUENCE [LARGE SCALE GENOMIC DNA]</scope>
    <source>
        <strain evidence="4">KT / ATCC 51484 / DSM 6875</strain>
    </source>
</reference>
<evidence type="ECO:0000256" key="1">
    <source>
        <dbReference type="SAM" id="MobiDB-lite"/>
    </source>
</evidence>
<name>Q1GZJ3_METFK</name>
<dbReference type="AlphaFoldDB" id="Q1GZJ3"/>
<dbReference type="eggNOG" id="ENOG502Z873">
    <property type="taxonomic scope" value="Bacteria"/>
</dbReference>
<keyword evidence="2" id="KW-0732">Signal</keyword>
<feature type="chain" id="PRO_5004189815" description="Secreted protein" evidence="2">
    <location>
        <begin position="22"/>
        <end position="398"/>
    </location>
</feature>
<dbReference type="Proteomes" id="UP000002440">
    <property type="component" value="Chromosome"/>
</dbReference>
<dbReference type="HOGENOM" id="CLU_059542_0_0_4"/>
<dbReference type="OrthoDB" id="8564954at2"/>
<dbReference type="KEGG" id="mfa:Mfla_2077"/>
<proteinExistence type="predicted"/>
<evidence type="ECO:0008006" key="5">
    <source>
        <dbReference type="Google" id="ProtNLM"/>
    </source>
</evidence>
<dbReference type="InterPro" id="IPR046715">
    <property type="entry name" value="DUF6607"/>
</dbReference>
<protein>
    <recommendedName>
        <fullName evidence="5">Secreted protein</fullName>
    </recommendedName>
</protein>